<dbReference type="InterPro" id="IPR050817">
    <property type="entry name" value="DjlA_DnaK_co-chaperone"/>
</dbReference>
<feature type="region of interest" description="Disordered" evidence="2">
    <location>
        <begin position="208"/>
        <end position="227"/>
    </location>
</feature>
<dbReference type="Gene3D" id="1.10.287.110">
    <property type="entry name" value="DnaJ domain"/>
    <property type="match status" value="1"/>
</dbReference>
<evidence type="ECO:0000256" key="1">
    <source>
        <dbReference type="SAM" id="Coils"/>
    </source>
</evidence>
<evidence type="ECO:0000259" key="3">
    <source>
        <dbReference type="PROSITE" id="PS50076"/>
    </source>
</evidence>
<dbReference type="CDD" id="cd06257">
    <property type="entry name" value="DnaJ"/>
    <property type="match status" value="1"/>
</dbReference>
<comment type="caution">
    <text evidence="4">The sequence shown here is derived from an EMBL/GenBank/DDBJ whole genome shotgun (WGS) entry which is preliminary data.</text>
</comment>
<dbReference type="PRINTS" id="PR00625">
    <property type="entry name" value="JDOMAIN"/>
</dbReference>
<dbReference type="Proteomes" id="UP001255856">
    <property type="component" value="Unassembled WGS sequence"/>
</dbReference>
<feature type="coiled-coil region" evidence="1">
    <location>
        <begin position="1"/>
        <end position="45"/>
    </location>
</feature>
<feature type="compositionally biased region" description="Basic and acidic residues" evidence="2">
    <location>
        <begin position="190"/>
        <end position="201"/>
    </location>
</feature>
<dbReference type="SUPFAM" id="SSF46565">
    <property type="entry name" value="Chaperone J-domain"/>
    <property type="match status" value="1"/>
</dbReference>
<name>A0AAD9INA6_PROWI</name>
<proteinExistence type="predicted"/>
<organism evidence="4 5">
    <name type="scientific">Prototheca wickerhamii</name>
    <dbReference type="NCBI Taxonomy" id="3111"/>
    <lineage>
        <taxon>Eukaryota</taxon>
        <taxon>Viridiplantae</taxon>
        <taxon>Chlorophyta</taxon>
        <taxon>core chlorophytes</taxon>
        <taxon>Trebouxiophyceae</taxon>
        <taxon>Chlorellales</taxon>
        <taxon>Chlorellaceae</taxon>
        <taxon>Prototheca</taxon>
    </lineage>
</organism>
<dbReference type="InterPro" id="IPR036869">
    <property type="entry name" value="J_dom_sf"/>
</dbReference>
<protein>
    <recommendedName>
        <fullName evidence="3">J domain-containing protein</fullName>
    </recommendedName>
</protein>
<sequence>MQELESVLEDWRAARRSIEALLAEQEALEARLQRRQREVESLEMELELRSDVNRRLRWQLLQALGSGAQAAQHAAPEDDPGLHSLAATRSCGKAASWEEGAACRSGPWEDEYTGGPAEACSWHSTTDDESSVSQAPMRRRVLLHDILSDFESDRASSHVPSGDTSPASSALGAEPAQAAAHHVQLSPERLGADDRELTNDECTSERAAFHKAEASDPARSSTMEDASAALHSLRQKVDSWSLGTNATVCAADASRTFLESARQRWPAARADGGRPTRRGLEALADYSRCLALDDANEKARQEQVHVLLRLGCLSEAREALATWRPRSGTGQAAARRLARQLAGLESGLLSSGLAVSEDLYGLLGLAPTCSRTDIQAAYRSLALELHPDKAQAPLSKEAASGLFARAHASYKQLASETRRAEYDATYGLLQAILADAE</sequence>
<accession>A0AAD9INA6</accession>
<feature type="region of interest" description="Disordered" evidence="2">
    <location>
        <begin position="152"/>
        <end position="201"/>
    </location>
</feature>
<feature type="compositionally biased region" description="Polar residues" evidence="2">
    <location>
        <begin position="158"/>
        <end position="168"/>
    </location>
</feature>
<dbReference type="InterPro" id="IPR001623">
    <property type="entry name" value="DnaJ_domain"/>
</dbReference>
<evidence type="ECO:0000313" key="4">
    <source>
        <dbReference type="EMBL" id="KAK2080923.1"/>
    </source>
</evidence>
<reference evidence="4" key="1">
    <citation type="submission" date="2021-01" db="EMBL/GenBank/DDBJ databases">
        <authorList>
            <person name="Eckstrom K.M.E."/>
        </authorList>
    </citation>
    <scope>NUCLEOTIDE SEQUENCE</scope>
    <source>
        <strain evidence="4">UVCC 0001</strain>
    </source>
</reference>
<evidence type="ECO:0000313" key="5">
    <source>
        <dbReference type="Proteomes" id="UP001255856"/>
    </source>
</evidence>
<feature type="region of interest" description="Disordered" evidence="2">
    <location>
        <begin position="105"/>
        <end position="135"/>
    </location>
</feature>
<keyword evidence="5" id="KW-1185">Reference proteome</keyword>
<dbReference type="PANTHER" id="PTHR24074">
    <property type="entry name" value="CO-CHAPERONE PROTEIN DJLA"/>
    <property type="match status" value="1"/>
</dbReference>
<keyword evidence="1" id="KW-0175">Coiled coil</keyword>
<gene>
    <name evidence="4" type="ORF">QBZ16_000777</name>
</gene>
<dbReference type="PROSITE" id="PS50076">
    <property type="entry name" value="DNAJ_2"/>
    <property type="match status" value="1"/>
</dbReference>
<dbReference type="Pfam" id="PF00226">
    <property type="entry name" value="DnaJ"/>
    <property type="match status" value="1"/>
</dbReference>
<evidence type="ECO:0000256" key="2">
    <source>
        <dbReference type="SAM" id="MobiDB-lite"/>
    </source>
</evidence>
<dbReference type="AlphaFoldDB" id="A0AAD9INA6"/>
<dbReference type="SMART" id="SM00271">
    <property type="entry name" value="DnaJ"/>
    <property type="match status" value="1"/>
</dbReference>
<feature type="domain" description="J" evidence="3">
    <location>
        <begin position="358"/>
        <end position="426"/>
    </location>
</feature>
<dbReference type="EMBL" id="JASFZW010000001">
    <property type="protein sequence ID" value="KAK2080923.1"/>
    <property type="molecule type" value="Genomic_DNA"/>
</dbReference>